<feature type="transmembrane region" description="Helical" evidence="1">
    <location>
        <begin position="69"/>
        <end position="88"/>
    </location>
</feature>
<proteinExistence type="predicted"/>
<keyword evidence="3" id="KW-1185">Reference proteome</keyword>
<keyword evidence="1" id="KW-0812">Transmembrane</keyword>
<feature type="transmembrane region" description="Helical" evidence="1">
    <location>
        <begin position="26"/>
        <end position="48"/>
    </location>
</feature>
<protein>
    <submittedName>
        <fullName evidence="2">Uncharacterized protein</fullName>
    </submittedName>
</protein>
<keyword evidence="1" id="KW-0472">Membrane</keyword>
<accession>A0A9P6QS16</accession>
<evidence type="ECO:0000313" key="2">
    <source>
        <dbReference type="EMBL" id="KAG0296392.1"/>
    </source>
</evidence>
<sequence>MAPGSSAASHDPTKVWIDYLMSHGGYLTLLGAPSLIAIVANIGRICWLNQNRTAHGYGRTNLIYWPTQLFIALAALIMVSLVAALQWHHSASDGMLAG</sequence>
<dbReference type="OrthoDB" id="2439903at2759"/>
<comment type="caution">
    <text evidence="2">The sequence shown here is derived from an EMBL/GenBank/DDBJ whole genome shotgun (WGS) entry which is preliminary data.</text>
</comment>
<dbReference type="Proteomes" id="UP000823405">
    <property type="component" value="Unassembled WGS sequence"/>
</dbReference>
<evidence type="ECO:0000256" key="1">
    <source>
        <dbReference type="SAM" id="Phobius"/>
    </source>
</evidence>
<dbReference type="EMBL" id="JAAAIN010002146">
    <property type="protein sequence ID" value="KAG0296392.1"/>
    <property type="molecule type" value="Genomic_DNA"/>
</dbReference>
<keyword evidence="1" id="KW-1133">Transmembrane helix</keyword>
<dbReference type="AlphaFoldDB" id="A0A9P6QS16"/>
<gene>
    <name evidence="2" type="ORF">BGZ97_004543</name>
</gene>
<feature type="non-terminal residue" evidence="2">
    <location>
        <position position="98"/>
    </location>
</feature>
<organism evidence="2 3">
    <name type="scientific">Linnemannia gamsii</name>
    <dbReference type="NCBI Taxonomy" id="64522"/>
    <lineage>
        <taxon>Eukaryota</taxon>
        <taxon>Fungi</taxon>
        <taxon>Fungi incertae sedis</taxon>
        <taxon>Mucoromycota</taxon>
        <taxon>Mortierellomycotina</taxon>
        <taxon>Mortierellomycetes</taxon>
        <taxon>Mortierellales</taxon>
        <taxon>Mortierellaceae</taxon>
        <taxon>Linnemannia</taxon>
    </lineage>
</organism>
<evidence type="ECO:0000313" key="3">
    <source>
        <dbReference type="Proteomes" id="UP000823405"/>
    </source>
</evidence>
<name>A0A9P6QS16_9FUNG</name>
<reference evidence="2" key="1">
    <citation type="journal article" date="2020" name="Fungal Divers.">
        <title>Resolving the Mortierellaceae phylogeny through synthesis of multi-gene phylogenetics and phylogenomics.</title>
        <authorList>
            <person name="Vandepol N."/>
            <person name="Liber J."/>
            <person name="Desiro A."/>
            <person name="Na H."/>
            <person name="Kennedy M."/>
            <person name="Barry K."/>
            <person name="Grigoriev I.V."/>
            <person name="Miller A.N."/>
            <person name="O'Donnell K."/>
            <person name="Stajich J.E."/>
            <person name="Bonito G."/>
        </authorList>
    </citation>
    <scope>NUCLEOTIDE SEQUENCE</scope>
    <source>
        <strain evidence="2">NVP60</strain>
    </source>
</reference>